<protein>
    <recommendedName>
        <fullName evidence="3">RNA dependent RNA polymerase</fullName>
    </recommendedName>
</protein>
<reference evidence="1 2" key="1">
    <citation type="submission" date="2015-09" db="EMBL/GenBank/DDBJ databases">
        <authorList>
            <consortium name="Pathogen Informatics"/>
        </authorList>
    </citation>
    <scope>NUCLEOTIDE SEQUENCE [LARGE SCALE GENOMIC DNA]</scope>
    <source>
        <strain evidence="1 2">2789STDY5834885</strain>
    </source>
</reference>
<dbReference type="EMBL" id="CZAL01000006">
    <property type="protein sequence ID" value="CUP15759.1"/>
    <property type="molecule type" value="Genomic_DNA"/>
</dbReference>
<proteinExistence type="predicted"/>
<dbReference type="Proteomes" id="UP000095709">
    <property type="component" value="Unassembled WGS sequence"/>
</dbReference>
<accession>A0A174L2G3</accession>
<gene>
    <name evidence="1" type="ORF">ERS852498_01371</name>
</gene>
<dbReference type="AlphaFoldDB" id="A0A174L2G3"/>
<organism evidence="1 2">
    <name type="scientific">Fusicatenibacter saccharivorans</name>
    <dbReference type="NCBI Taxonomy" id="1150298"/>
    <lineage>
        <taxon>Bacteria</taxon>
        <taxon>Bacillati</taxon>
        <taxon>Bacillota</taxon>
        <taxon>Clostridia</taxon>
        <taxon>Lachnospirales</taxon>
        <taxon>Lachnospiraceae</taxon>
        <taxon>Fusicatenibacter</taxon>
    </lineage>
</organism>
<evidence type="ECO:0000313" key="2">
    <source>
        <dbReference type="Proteomes" id="UP000095709"/>
    </source>
</evidence>
<sequence>MTNTKQIIITLNAKSLFDYFPKKPAESDQCFKLDFSDPVHSYVVTQEITREDCPLFHQIYEVLKKKQGSSFQVTEKTLYDKFLIVDFQDIFLSFDKSSDPKWKLKDQEFLQKDAQDLIEHGFDLYFPDSDKAVHMSAFDKSGNMTRHSRISFIDETLYDELNLRLNLGIDFFGNKIKIAESKYYAYRGLYLSSSKRIDSEELCLTPETFVVVQDERIASGKRENKPATGYNYQRNVPLLTAEKTTNSDETIDYQFLKPKTEEFFYVDTPFDGSGFITPTYSRYVNTSLGTSDATSFQIRLPFIKGMLHEVDVHAFLREHNSDNDSPTNLYTDAFGFKRDLYKAHVFVTKSMFKAYSWLTQYCEAAKKEGKTIDPMGFYCNALKKYDHALYISGTNLPYGQSKYTHLSYQMINTLDFSETQFEHILDKHCSFIENPIDYLKDCDDLDDENIASGDDANDTDESENIFTDSKSPVWKKALFKNPALANDIYIKSQLQNIQKGLLTKLVSGKLLVEGQTRYLCRDLLPLLVNLLENETDMGIFFRRYLYGRFYLPMNKYQDLGLNYLSYYAFFRSPHLSRNEQLIMQRFTDTDEAHYTGDSDYYKNHFKGHLELYKRYFGKLTGIVMVPRGSAAPLCLGGADFDGDLVNVIFHQDVVNAVASGCYKKNTYKSEKLDKEYCYYERILPIITIPALDSPAVELKAHVPFEHIKNTFSNRIGLISNASISIGQTEYGKPLNSSSNSTNQVLVTKPNASSAPVPPSCEHCTLLTGLEIDAAKNGKHPNLDPILKEQTHQNSYLTFLKKWKQLRSEENYYFSNLTVKNSKSSNEEKFTISAKDCRTNATFSVPDYGTCINKLPGRFRDELEKYKAKEKVRDNTLKLFLAPKKTSAKNSAAIKIFETQCREILSTHFFYIHSLLPIIREEKKEVFYAPENLLRNLFQIYDEETAIQLQRITVPALKSKIQEHITESNSIQDMRTRLLQEQWLLQPSDHRGKALEYIIGNGFKETSLDETERELLFHFYQQGYKTLWLILSCIKVPTQDAPFDVLKEKAIKQMEKSEEKRKAKKAPKEELPPISSYVASNSDFIRHLDNAARNFYVNNDANAQRKIYRICLRELEELIDHSSVDMGQLITTLHKLTRTSSENRNFFWDAFVWEDIDSHLKGSDTTC</sequence>
<dbReference type="RefSeq" id="WP_055266269.1">
    <property type="nucleotide sequence ID" value="NZ_CZAL01000006.1"/>
</dbReference>
<evidence type="ECO:0000313" key="1">
    <source>
        <dbReference type="EMBL" id="CUP15759.1"/>
    </source>
</evidence>
<name>A0A174L2G3_9FIRM</name>
<evidence type="ECO:0008006" key="3">
    <source>
        <dbReference type="Google" id="ProtNLM"/>
    </source>
</evidence>